<dbReference type="InterPro" id="IPR002545">
    <property type="entry name" value="CheW-lke_dom"/>
</dbReference>
<reference evidence="2 3" key="1">
    <citation type="submission" date="2020-08" db="EMBL/GenBank/DDBJ databases">
        <title>Genomic Encyclopedia of Type Strains, Phase IV (KMG-IV): sequencing the most valuable type-strain genomes for metagenomic binning, comparative biology and taxonomic classification.</title>
        <authorList>
            <person name="Goeker M."/>
        </authorList>
    </citation>
    <scope>NUCLEOTIDE SEQUENCE [LARGE SCALE GENOMIC DNA]</scope>
    <source>
        <strain evidence="2 3">DSM 26189</strain>
    </source>
</reference>
<keyword evidence="3" id="KW-1185">Reference proteome</keyword>
<dbReference type="RefSeq" id="WP_188070050.1">
    <property type="nucleotide sequence ID" value="NZ_BSPS01000058.1"/>
</dbReference>
<sequence length="149" mass="15531">MSTLYLFARIAGTAVALRTDEIEAVVRLKEVSPVPGVPPHVAGLSALRSRVLTVVDAATLIMGAASAAPPWPDTGRYAVMCDVGGHSYGLLVDGVDDIAAIATPPLPLCGRVDRAWEPHAQGVVENDGRSHFILSIARLLDHCGSAQAA</sequence>
<dbReference type="GO" id="GO:0007165">
    <property type="term" value="P:signal transduction"/>
    <property type="evidence" value="ECO:0007669"/>
    <property type="project" value="InterPro"/>
</dbReference>
<dbReference type="Gene3D" id="2.40.50.180">
    <property type="entry name" value="CheA-289, Domain 4"/>
    <property type="match status" value="1"/>
</dbReference>
<dbReference type="Pfam" id="PF01584">
    <property type="entry name" value="CheW"/>
    <property type="match status" value="1"/>
</dbReference>
<dbReference type="Gene3D" id="2.30.30.40">
    <property type="entry name" value="SH3 Domains"/>
    <property type="match status" value="1"/>
</dbReference>
<dbReference type="InterPro" id="IPR039315">
    <property type="entry name" value="CheW"/>
</dbReference>
<evidence type="ECO:0000313" key="2">
    <source>
        <dbReference type="EMBL" id="MBB3924477.1"/>
    </source>
</evidence>
<evidence type="ECO:0000259" key="1">
    <source>
        <dbReference type="PROSITE" id="PS50851"/>
    </source>
</evidence>
<dbReference type="GO" id="GO:0005829">
    <property type="term" value="C:cytosol"/>
    <property type="evidence" value="ECO:0007669"/>
    <property type="project" value="TreeGrafter"/>
</dbReference>
<dbReference type="PANTHER" id="PTHR22617:SF23">
    <property type="entry name" value="CHEMOTAXIS PROTEIN CHEW"/>
    <property type="match status" value="1"/>
</dbReference>
<dbReference type="SMART" id="SM00260">
    <property type="entry name" value="CheW"/>
    <property type="match status" value="1"/>
</dbReference>
<comment type="caution">
    <text evidence="2">The sequence shown here is derived from an EMBL/GenBank/DDBJ whole genome shotgun (WGS) entry which is preliminary data.</text>
</comment>
<protein>
    <submittedName>
        <fullName evidence="2">Purine-binding chemotaxis protein CheW</fullName>
    </submittedName>
</protein>
<dbReference type="InterPro" id="IPR036061">
    <property type="entry name" value="CheW-like_dom_sf"/>
</dbReference>
<evidence type="ECO:0000313" key="3">
    <source>
        <dbReference type="Proteomes" id="UP000571950"/>
    </source>
</evidence>
<dbReference type="GO" id="GO:0006935">
    <property type="term" value="P:chemotaxis"/>
    <property type="evidence" value="ECO:0007669"/>
    <property type="project" value="InterPro"/>
</dbReference>
<organism evidence="2 3">
    <name type="scientific">Sphingobium jiangsuense</name>
    <dbReference type="NCBI Taxonomy" id="870476"/>
    <lineage>
        <taxon>Bacteria</taxon>
        <taxon>Pseudomonadati</taxon>
        <taxon>Pseudomonadota</taxon>
        <taxon>Alphaproteobacteria</taxon>
        <taxon>Sphingomonadales</taxon>
        <taxon>Sphingomonadaceae</taxon>
        <taxon>Sphingobium</taxon>
    </lineage>
</organism>
<dbReference type="Proteomes" id="UP000571950">
    <property type="component" value="Unassembled WGS sequence"/>
</dbReference>
<feature type="domain" description="CheW-like" evidence="1">
    <location>
        <begin position="2"/>
        <end position="145"/>
    </location>
</feature>
<dbReference type="AlphaFoldDB" id="A0A7W6FNF3"/>
<accession>A0A7W6FNF3</accession>
<dbReference type="EMBL" id="JACIDT010000001">
    <property type="protein sequence ID" value="MBB3924477.1"/>
    <property type="molecule type" value="Genomic_DNA"/>
</dbReference>
<dbReference type="PANTHER" id="PTHR22617">
    <property type="entry name" value="CHEMOTAXIS SENSOR HISTIDINE KINASE-RELATED"/>
    <property type="match status" value="1"/>
</dbReference>
<dbReference type="PROSITE" id="PS50851">
    <property type="entry name" value="CHEW"/>
    <property type="match status" value="1"/>
</dbReference>
<dbReference type="SUPFAM" id="SSF50341">
    <property type="entry name" value="CheW-like"/>
    <property type="match status" value="1"/>
</dbReference>
<gene>
    <name evidence="2" type="ORF">GGR43_000171</name>
</gene>
<proteinExistence type="predicted"/>
<name>A0A7W6FNF3_9SPHN</name>